<dbReference type="InterPro" id="IPR050595">
    <property type="entry name" value="Bact_response_regulator"/>
</dbReference>
<dbReference type="AlphaFoldDB" id="A0A5B2VHY2"/>
<protein>
    <submittedName>
        <fullName evidence="6">Response regulator</fullName>
    </submittedName>
</protein>
<dbReference type="Proteomes" id="UP000323142">
    <property type="component" value="Unassembled WGS sequence"/>
</dbReference>
<accession>A0A5B2VHY2</accession>
<comment type="caution">
    <text evidence="6">The sequence shown here is derived from an EMBL/GenBank/DDBJ whole genome shotgun (WGS) entry which is preliminary data.</text>
</comment>
<evidence type="ECO:0000313" key="7">
    <source>
        <dbReference type="Proteomes" id="UP000323142"/>
    </source>
</evidence>
<dbReference type="Gene3D" id="3.40.50.2300">
    <property type="match status" value="1"/>
</dbReference>
<reference evidence="6 7" key="2">
    <citation type="submission" date="2019-09" db="EMBL/GenBank/DDBJ databases">
        <authorList>
            <person name="Jin C."/>
        </authorList>
    </citation>
    <scope>NUCLEOTIDE SEQUENCE [LARGE SCALE GENOMIC DNA]</scope>
    <source>
        <strain evidence="6 7">BN140002</strain>
    </source>
</reference>
<evidence type="ECO:0000256" key="1">
    <source>
        <dbReference type="ARBA" id="ARBA00022553"/>
    </source>
</evidence>
<keyword evidence="2" id="KW-0805">Transcription regulation</keyword>
<name>A0A5B2VHY2_9HYPH</name>
<dbReference type="Pfam" id="PF00072">
    <property type="entry name" value="Response_reg"/>
    <property type="match status" value="1"/>
</dbReference>
<keyword evidence="7" id="KW-1185">Reference proteome</keyword>
<feature type="domain" description="Response regulatory" evidence="5">
    <location>
        <begin position="10"/>
        <end position="124"/>
    </location>
</feature>
<dbReference type="RefSeq" id="WP_149816281.1">
    <property type="nucleotide sequence ID" value="NZ_VUOA01000016.1"/>
</dbReference>
<evidence type="ECO:0000313" key="6">
    <source>
        <dbReference type="EMBL" id="KAA2237949.1"/>
    </source>
</evidence>
<proteinExistence type="predicted"/>
<dbReference type="InterPro" id="IPR011006">
    <property type="entry name" value="CheY-like_superfamily"/>
</dbReference>
<gene>
    <name evidence="6" type="ORF">F0L46_06665</name>
</gene>
<dbReference type="InterPro" id="IPR001789">
    <property type="entry name" value="Sig_transdc_resp-reg_receiver"/>
</dbReference>
<evidence type="ECO:0000256" key="3">
    <source>
        <dbReference type="ARBA" id="ARBA00023163"/>
    </source>
</evidence>
<dbReference type="SUPFAM" id="SSF52172">
    <property type="entry name" value="CheY-like"/>
    <property type="match status" value="1"/>
</dbReference>
<evidence type="ECO:0000256" key="4">
    <source>
        <dbReference type="PROSITE-ProRule" id="PRU00169"/>
    </source>
</evidence>
<feature type="modified residue" description="4-aspartylphosphate" evidence="4">
    <location>
        <position position="61"/>
    </location>
</feature>
<dbReference type="PANTHER" id="PTHR44591">
    <property type="entry name" value="STRESS RESPONSE REGULATOR PROTEIN 1"/>
    <property type="match status" value="1"/>
</dbReference>
<reference evidence="6 7" key="1">
    <citation type="submission" date="2019-09" db="EMBL/GenBank/DDBJ databases">
        <title>Salinarimonas rosea gen. nov., sp. nov., a new member of the a-2 subgroup of the Proteobacteria.</title>
        <authorList>
            <person name="Liu J."/>
        </authorList>
    </citation>
    <scope>NUCLEOTIDE SEQUENCE [LARGE SCALE GENOMIC DNA]</scope>
    <source>
        <strain evidence="6 7">BN140002</strain>
    </source>
</reference>
<dbReference type="PROSITE" id="PS50110">
    <property type="entry name" value="RESPONSE_REGULATORY"/>
    <property type="match status" value="1"/>
</dbReference>
<keyword evidence="1 4" id="KW-0597">Phosphoprotein</keyword>
<sequence length="125" mass="13876">MGQANGQERIALIVEDDGDLRDLAAALMEETDLQVAEATSAEEALHILKTRADSVAFAFIDIRLPCLMDGVDLARTINIRWPWIRVLATSGDPGERLADLPRTARFVPKPWRALDVLIEAERAVR</sequence>
<dbReference type="OrthoDB" id="8018258at2"/>
<evidence type="ECO:0000259" key="5">
    <source>
        <dbReference type="PROSITE" id="PS50110"/>
    </source>
</evidence>
<organism evidence="6 7">
    <name type="scientific">Salinarimonas soli</name>
    <dbReference type="NCBI Taxonomy" id="1638099"/>
    <lineage>
        <taxon>Bacteria</taxon>
        <taxon>Pseudomonadati</taxon>
        <taxon>Pseudomonadota</taxon>
        <taxon>Alphaproteobacteria</taxon>
        <taxon>Hyphomicrobiales</taxon>
        <taxon>Salinarimonadaceae</taxon>
        <taxon>Salinarimonas</taxon>
    </lineage>
</organism>
<dbReference type="GO" id="GO:0000160">
    <property type="term" value="P:phosphorelay signal transduction system"/>
    <property type="evidence" value="ECO:0007669"/>
    <property type="project" value="InterPro"/>
</dbReference>
<dbReference type="SMART" id="SM00448">
    <property type="entry name" value="REC"/>
    <property type="match status" value="1"/>
</dbReference>
<keyword evidence="3" id="KW-0804">Transcription</keyword>
<dbReference type="PANTHER" id="PTHR44591:SF3">
    <property type="entry name" value="RESPONSE REGULATORY DOMAIN-CONTAINING PROTEIN"/>
    <property type="match status" value="1"/>
</dbReference>
<dbReference type="EMBL" id="VUOA01000016">
    <property type="protein sequence ID" value="KAA2237949.1"/>
    <property type="molecule type" value="Genomic_DNA"/>
</dbReference>
<evidence type="ECO:0000256" key="2">
    <source>
        <dbReference type="ARBA" id="ARBA00023015"/>
    </source>
</evidence>